<feature type="region of interest" description="Disordered" evidence="1">
    <location>
        <begin position="1"/>
        <end position="60"/>
    </location>
</feature>
<keyword evidence="4" id="KW-1185">Reference proteome</keyword>
<evidence type="ECO:0000313" key="4">
    <source>
        <dbReference type="Proteomes" id="UP000218811"/>
    </source>
</evidence>
<evidence type="ECO:0000256" key="2">
    <source>
        <dbReference type="SAM" id="Phobius"/>
    </source>
</evidence>
<dbReference type="STRING" id="742152.A0A2H3JX13"/>
<accession>A0A2H3JX13</accession>
<proteinExistence type="predicted"/>
<evidence type="ECO:0000313" key="3">
    <source>
        <dbReference type="EMBL" id="PCH40717.1"/>
    </source>
</evidence>
<feature type="region of interest" description="Disordered" evidence="1">
    <location>
        <begin position="84"/>
        <end position="115"/>
    </location>
</feature>
<dbReference type="AlphaFoldDB" id="A0A2H3JX13"/>
<feature type="compositionally biased region" description="Polar residues" evidence="1">
    <location>
        <begin position="1"/>
        <end position="15"/>
    </location>
</feature>
<feature type="compositionally biased region" description="Low complexity" evidence="1">
    <location>
        <begin position="40"/>
        <end position="59"/>
    </location>
</feature>
<feature type="transmembrane region" description="Helical" evidence="2">
    <location>
        <begin position="507"/>
        <end position="534"/>
    </location>
</feature>
<evidence type="ECO:0000256" key="1">
    <source>
        <dbReference type="SAM" id="MobiDB-lite"/>
    </source>
</evidence>
<gene>
    <name evidence="3" type="ORF">WOLCODRAFT_162479</name>
</gene>
<feature type="transmembrane region" description="Helical" evidence="2">
    <location>
        <begin position="458"/>
        <end position="478"/>
    </location>
</feature>
<keyword evidence="2" id="KW-0812">Transmembrane</keyword>
<dbReference type="EMBL" id="KB468113">
    <property type="protein sequence ID" value="PCH40717.1"/>
    <property type="molecule type" value="Genomic_DNA"/>
</dbReference>
<dbReference type="OMA" id="HYLTHAH"/>
<keyword evidence="2" id="KW-1133">Transmembrane helix</keyword>
<organism evidence="3 4">
    <name type="scientific">Wolfiporia cocos (strain MD-104)</name>
    <name type="common">Brown rot fungus</name>
    <dbReference type="NCBI Taxonomy" id="742152"/>
    <lineage>
        <taxon>Eukaryota</taxon>
        <taxon>Fungi</taxon>
        <taxon>Dikarya</taxon>
        <taxon>Basidiomycota</taxon>
        <taxon>Agaricomycotina</taxon>
        <taxon>Agaricomycetes</taxon>
        <taxon>Polyporales</taxon>
        <taxon>Phaeolaceae</taxon>
        <taxon>Wolfiporia</taxon>
    </lineage>
</organism>
<dbReference type="Proteomes" id="UP000218811">
    <property type="component" value="Unassembled WGS sequence"/>
</dbReference>
<feature type="transmembrane region" description="Helical" evidence="2">
    <location>
        <begin position="546"/>
        <end position="570"/>
    </location>
</feature>
<sequence length="633" mass="69896">MLSQIVQNNGGSVQSPAAVANLAPQRDSTRSGSSPNLLSPTQPHGTPHTGPSSPSGSPGVNQLCPSSGCLTFLPSTSRAASSCSSTATAISQPQRSVAKPHPASPGTSRPHDAVPLQLRPTFVVEHARGGVPPPRRLDDVSPELAGWYEMGHLNGSVYFWHPAEKIITPDNLLKPGIVTELMQHVRKFRSHLLSINAYALGILGRGGREDLVVRGVESDAGPQFLLIALWDGSVYEPVWLPSPASNEPAPERLLDLAYEQRSALFWKQIEAFPMHLAELPHFAEQDFMNALAYGISESIFEWTNSDYTVSTFTQEKSEQLIQVYLDLKEAADRGLKKYMVPVMAWHIARAMIKVEEDRHEHRYGKQDWQLYRSVAIDGPTWQVKLMDFFLSLVLFGIQRMYRLRLQGAYIKGRVDADGLGDLFEHFLDEWADSNLLATVFIGANIGFLANISNMQKTALLVSSVFAVMSVAIGVHHIWQHRTKVDASPEEAKHYLTHAHPLGEQSNLAVIACFLALPVASLLWSIIAFAVALGSFSIHNTDARGEVLLAVALAILGTVCIATLLFFWHIWQGPLREEIVDLDPVDMDERGWRSAFRREVQGLKDLLRGRSGPKVNFDDDEFAGLAATGRRRMA</sequence>
<keyword evidence="2" id="KW-0472">Membrane</keyword>
<dbReference type="OrthoDB" id="3208379at2759"/>
<name>A0A2H3JX13_WOLCO</name>
<reference evidence="3 4" key="1">
    <citation type="journal article" date="2012" name="Science">
        <title>The Paleozoic origin of enzymatic lignin decomposition reconstructed from 31 fungal genomes.</title>
        <authorList>
            <person name="Floudas D."/>
            <person name="Binder M."/>
            <person name="Riley R."/>
            <person name="Barry K."/>
            <person name="Blanchette R.A."/>
            <person name="Henrissat B."/>
            <person name="Martinez A.T."/>
            <person name="Otillar R."/>
            <person name="Spatafora J.W."/>
            <person name="Yadav J.S."/>
            <person name="Aerts A."/>
            <person name="Benoit I."/>
            <person name="Boyd A."/>
            <person name="Carlson A."/>
            <person name="Copeland A."/>
            <person name="Coutinho P.M."/>
            <person name="de Vries R.P."/>
            <person name="Ferreira P."/>
            <person name="Findley K."/>
            <person name="Foster B."/>
            <person name="Gaskell J."/>
            <person name="Glotzer D."/>
            <person name="Gorecki P."/>
            <person name="Heitman J."/>
            <person name="Hesse C."/>
            <person name="Hori C."/>
            <person name="Igarashi K."/>
            <person name="Jurgens J.A."/>
            <person name="Kallen N."/>
            <person name="Kersten P."/>
            <person name="Kohler A."/>
            <person name="Kuees U."/>
            <person name="Kumar T.K.A."/>
            <person name="Kuo A."/>
            <person name="LaButti K."/>
            <person name="Larrondo L.F."/>
            <person name="Lindquist E."/>
            <person name="Ling A."/>
            <person name="Lombard V."/>
            <person name="Lucas S."/>
            <person name="Lundell T."/>
            <person name="Martin R."/>
            <person name="McLaughlin D.J."/>
            <person name="Morgenstern I."/>
            <person name="Morin E."/>
            <person name="Murat C."/>
            <person name="Nagy L.G."/>
            <person name="Nolan M."/>
            <person name="Ohm R.A."/>
            <person name="Patyshakuliyeva A."/>
            <person name="Rokas A."/>
            <person name="Ruiz-Duenas F.J."/>
            <person name="Sabat G."/>
            <person name="Salamov A."/>
            <person name="Samejima M."/>
            <person name="Schmutz J."/>
            <person name="Slot J.C."/>
            <person name="St John F."/>
            <person name="Stenlid J."/>
            <person name="Sun H."/>
            <person name="Sun S."/>
            <person name="Syed K."/>
            <person name="Tsang A."/>
            <person name="Wiebenga A."/>
            <person name="Young D."/>
            <person name="Pisabarro A."/>
            <person name="Eastwood D.C."/>
            <person name="Martin F."/>
            <person name="Cullen D."/>
            <person name="Grigoriev I.V."/>
            <person name="Hibbett D.S."/>
        </authorList>
    </citation>
    <scope>NUCLEOTIDE SEQUENCE [LARGE SCALE GENOMIC DNA]</scope>
    <source>
        <strain evidence="3 4">MD-104</strain>
    </source>
</reference>
<protein>
    <submittedName>
        <fullName evidence="3">Uncharacterized protein</fullName>
    </submittedName>
</protein>
<feature type="compositionally biased region" description="Polar residues" evidence="1">
    <location>
        <begin position="30"/>
        <end position="39"/>
    </location>
</feature>